<feature type="binding site" evidence="8">
    <location>
        <position position="240"/>
    </location>
    <ligand>
        <name>NADP(+)</name>
        <dbReference type="ChEBI" id="CHEBI:58349"/>
    </ligand>
</feature>
<feature type="active site" description="Proton acceptor" evidence="8">
    <location>
        <position position="68"/>
    </location>
</feature>
<sequence>MAAPARYAVIGNPVGHSRSPRIHALFAEQTGEPIAYTRLEAPEAGFAAVAEAFFAGGGSGLNVTVPFKEAACAWADTLSKRARAAAAVNTLRAEADGRRHGDNTDGAGLLRDLRDNLGVAVAGRRLLVIGAGGAARGILPTLLDEAPGEVLIANRTAERAERLAAERPGVRACGLEALAGQGGFDVLLNTTAAGLQGQMPALPGELLASGAAAYDLVYADADTPFMAWARRHGAALVADGLGMLVEQAAESFAVWRGVHPRTAPVIEALRGG</sequence>
<keyword evidence="4 8" id="KW-0521">NADP</keyword>
<keyword evidence="3 8" id="KW-0028">Amino-acid biosynthesis</keyword>
<dbReference type="InterPro" id="IPR036291">
    <property type="entry name" value="NAD(P)-bd_dom_sf"/>
</dbReference>
<feature type="binding site" evidence="8">
    <location>
        <begin position="154"/>
        <end position="159"/>
    </location>
    <ligand>
        <name>NADP(+)</name>
        <dbReference type="ChEBI" id="CHEBI:58349"/>
    </ligand>
</feature>
<dbReference type="EMBL" id="NRSH01000010">
    <property type="protein sequence ID" value="MBK1725797.1"/>
    <property type="molecule type" value="Genomic_DNA"/>
</dbReference>
<name>A0ABS1E3W7_9GAMM</name>
<feature type="binding site" evidence="8">
    <location>
        <position position="247"/>
    </location>
    <ligand>
        <name>shikimate</name>
        <dbReference type="ChEBI" id="CHEBI:36208"/>
    </ligand>
</feature>
<comment type="catalytic activity">
    <reaction evidence="7 8">
        <text>shikimate + NADP(+) = 3-dehydroshikimate + NADPH + H(+)</text>
        <dbReference type="Rhea" id="RHEA:17737"/>
        <dbReference type="ChEBI" id="CHEBI:15378"/>
        <dbReference type="ChEBI" id="CHEBI:16630"/>
        <dbReference type="ChEBI" id="CHEBI:36208"/>
        <dbReference type="ChEBI" id="CHEBI:57783"/>
        <dbReference type="ChEBI" id="CHEBI:58349"/>
        <dbReference type="EC" id="1.1.1.25"/>
    </reaction>
</comment>
<evidence type="ECO:0000259" key="9">
    <source>
        <dbReference type="Pfam" id="PF01488"/>
    </source>
</evidence>
<evidence type="ECO:0000313" key="12">
    <source>
        <dbReference type="EMBL" id="MBK1725797.1"/>
    </source>
</evidence>
<evidence type="ECO:0000256" key="4">
    <source>
        <dbReference type="ARBA" id="ARBA00022857"/>
    </source>
</evidence>
<dbReference type="RefSeq" id="WP_200256294.1">
    <property type="nucleotide sequence ID" value="NZ_NRSH01000010.1"/>
</dbReference>
<dbReference type="NCBIfam" id="NF001310">
    <property type="entry name" value="PRK00258.1-2"/>
    <property type="match status" value="1"/>
</dbReference>
<feature type="binding site" evidence="8">
    <location>
        <position position="218"/>
    </location>
    <ligand>
        <name>shikimate</name>
        <dbReference type="ChEBI" id="CHEBI:36208"/>
    </ligand>
</feature>
<dbReference type="HAMAP" id="MF_00222">
    <property type="entry name" value="Shikimate_DH_AroE"/>
    <property type="match status" value="1"/>
</dbReference>
<evidence type="ECO:0000259" key="10">
    <source>
        <dbReference type="Pfam" id="PF08501"/>
    </source>
</evidence>
<dbReference type="SUPFAM" id="SSF53223">
    <property type="entry name" value="Aminoacid dehydrogenase-like, N-terminal domain"/>
    <property type="match status" value="1"/>
</dbReference>
<dbReference type="NCBIfam" id="TIGR00507">
    <property type="entry name" value="aroE"/>
    <property type="match status" value="1"/>
</dbReference>
<dbReference type="Gene3D" id="3.40.50.10860">
    <property type="entry name" value="Leucine Dehydrogenase, chain A, domain 1"/>
    <property type="match status" value="1"/>
</dbReference>
<dbReference type="Pfam" id="PF01488">
    <property type="entry name" value="Shikimate_DH"/>
    <property type="match status" value="1"/>
</dbReference>
<evidence type="ECO:0000256" key="5">
    <source>
        <dbReference type="ARBA" id="ARBA00023002"/>
    </source>
</evidence>
<dbReference type="InterPro" id="IPR046346">
    <property type="entry name" value="Aminoacid_DH-like_N_sf"/>
</dbReference>
<feature type="binding site" evidence="8">
    <location>
        <position position="64"/>
    </location>
    <ligand>
        <name>shikimate</name>
        <dbReference type="ChEBI" id="CHEBI:36208"/>
    </ligand>
</feature>
<feature type="binding site" evidence="8">
    <location>
        <position position="105"/>
    </location>
    <ligand>
        <name>shikimate</name>
        <dbReference type="ChEBI" id="CHEBI:36208"/>
    </ligand>
</feature>
<dbReference type="Gene3D" id="3.40.50.720">
    <property type="entry name" value="NAD(P)-binding Rossmann-like Domain"/>
    <property type="match status" value="1"/>
</dbReference>
<accession>A0ABS1E3W7</accession>
<dbReference type="PANTHER" id="PTHR21089:SF1">
    <property type="entry name" value="BIFUNCTIONAL 3-DEHYDROQUINATE DEHYDRATASE_SHIKIMATE DEHYDROGENASE, CHLOROPLASTIC"/>
    <property type="match status" value="1"/>
</dbReference>
<dbReference type="InterPro" id="IPR022893">
    <property type="entry name" value="Shikimate_DH_fam"/>
</dbReference>
<comment type="subunit">
    <text evidence="8">Homodimer.</text>
</comment>
<keyword evidence="5 8" id="KW-0560">Oxidoreductase</keyword>
<dbReference type="CDD" id="cd01065">
    <property type="entry name" value="NAD_bind_Shikimate_DH"/>
    <property type="match status" value="1"/>
</dbReference>
<dbReference type="InterPro" id="IPR013708">
    <property type="entry name" value="Shikimate_DH-bd_N"/>
</dbReference>
<feature type="binding site" evidence="8">
    <location>
        <begin position="17"/>
        <end position="19"/>
    </location>
    <ligand>
        <name>shikimate</name>
        <dbReference type="ChEBI" id="CHEBI:36208"/>
    </ligand>
</feature>
<comment type="similarity">
    <text evidence="8">Belongs to the shikimate dehydrogenase family.</text>
</comment>
<dbReference type="SUPFAM" id="SSF51735">
    <property type="entry name" value="NAD(P)-binding Rossmann-fold domains"/>
    <property type="match status" value="1"/>
</dbReference>
<comment type="function">
    <text evidence="8">Involved in the biosynthesis of the chorismate, which leads to the biosynthesis of aromatic amino acids. Catalyzes the reversible NADPH linked reduction of 3-dehydroshikimate (DHSA) to yield shikimate (SA).</text>
</comment>
<feature type="domain" description="Shikimate dehydrogenase substrate binding N-terminal" evidence="10">
    <location>
        <begin position="9"/>
        <end position="91"/>
    </location>
</feature>
<evidence type="ECO:0000256" key="2">
    <source>
        <dbReference type="ARBA" id="ARBA00012962"/>
    </source>
</evidence>
<dbReference type="InterPro" id="IPR011342">
    <property type="entry name" value="Shikimate_DH"/>
</dbReference>
<feature type="domain" description="Quinate/shikimate 5-dehydrogenase/glutamyl-tRNA reductase" evidence="9">
    <location>
        <begin position="121"/>
        <end position="179"/>
    </location>
</feature>
<dbReference type="EC" id="1.1.1.25" evidence="2 8"/>
<evidence type="ECO:0000256" key="8">
    <source>
        <dbReference type="HAMAP-Rule" id="MF_00222"/>
    </source>
</evidence>
<comment type="caution">
    <text evidence="12">The sequence shown here is derived from an EMBL/GenBank/DDBJ whole genome shotgun (WGS) entry which is preliminary data.</text>
</comment>
<keyword evidence="6 8" id="KW-0057">Aromatic amino acid biosynthesis</keyword>
<dbReference type="InterPro" id="IPR006151">
    <property type="entry name" value="Shikm_DH/Glu-tRNA_Rdtase"/>
</dbReference>
<evidence type="ECO:0000256" key="3">
    <source>
        <dbReference type="ARBA" id="ARBA00022605"/>
    </source>
</evidence>
<feature type="binding site" evidence="8">
    <location>
        <position position="89"/>
    </location>
    <ligand>
        <name>shikimate</name>
        <dbReference type="ChEBI" id="CHEBI:36208"/>
    </ligand>
</feature>
<gene>
    <name evidence="8" type="primary">aroE</name>
    <name evidence="12" type="ORF">CKO13_01925</name>
</gene>
<dbReference type="Pfam" id="PF08501">
    <property type="entry name" value="Shikimate_dh_N"/>
    <property type="match status" value="1"/>
</dbReference>
<dbReference type="PANTHER" id="PTHR21089">
    <property type="entry name" value="SHIKIMATE DEHYDROGENASE"/>
    <property type="match status" value="1"/>
</dbReference>
<feature type="domain" description="SDH C-terminal" evidence="11">
    <location>
        <begin position="240"/>
        <end position="270"/>
    </location>
</feature>
<organism evidence="12 13">
    <name type="scientific">Halorhodospira neutriphila</name>
    <dbReference type="NCBI Taxonomy" id="168379"/>
    <lineage>
        <taxon>Bacteria</taxon>
        <taxon>Pseudomonadati</taxon>
        <taxon>Pseudomonadota</taxon>
        <taxon>Gammaproteobacteria</taxon>
        <taxon>Chromatiales</taxon>
        <taxon>Ectothiorhodospiraceae</taxon>
        <taxon>Halorhodospira</taxon>
    </lineage>
</organism>
<evidence type="ECO:0000259" key="11">
    <source>
        <dbReference type="Pfam" id="PF18317"/>
    </source>
</evidence>
<evidence type="ECO:0000313" key="13">
    <source>
        <dbReference type="Proteomes" id="UP000738126"/>
    </source>
</evidence>
<dbReference type="InterPro" id="IPR041121">
    <property type="entry name" value="SDH_C"/>
</dbReference>
<evidence type="ECO:0000256" key="6">
    <source>
        <dbReference type="ARBA" id="ARBA00023141"/>
    </source>
</evidence>
<dbReference type="Proteomes" id="UP000738126">
    <property type="component" value="Unassembled WGS sequence"/>
</dbReference>
<comment type="pathway">
    <text evidence="1 8">Metabolic intermediate biosynthesis; chorismate biosynthesis; chorismate from D-erythrose 4-phosphate and phosphoenolpyruvate: step 4/7.</text>
</comment>
<evidence type="ECO:0000256" key="7">
    <source>
        <dbReference type="ARBA" id="ARBA00049442"/>
    </source>
</evidence>
<reference evidence="12 13" key="1">
    <citation type="journal article" date="2020" name="Microorganisms">
        <title>Osmotic Adaptation and Compatible Solute Biosynthesis of Phototrophic Bacteria as Revealed from Genome Analyses.</title>
        <authorList>
            <person name="Imhoff J.F."/>
            <person name="Rahn T."/>
            <person name="Kunzel S."/>
            <person name="Keller A."/>
            <person name="Neulinger S.C."/>
        </authorList>
    </citation>
    <scope>NUCLEOTIDE SEQUENCE [LARGE SCALE GENOMIC DNA]</scope>
    <source>
        <strain evidence="12 13">DSM 15116</strain>
    </source>
</reference>
<proteinExistence type="inferred from homology"/>
<feature type="binding site" evidence="8">
    <location>
        <position position="216"/>
    </location>
    <ligand>
        <name>NADP(+)</name>
        <dbReference type="ChEBI" id="CHEBI:58349"/>
    </ligand>
</feature>
<evidence type="ECO:0000256" key="1">
    <source>
        <dbReference type="ARBA" id="ARBA00004871"/>
    </source>
</evidence>
<keyword evidence="13" id="KW-1185">Reference proteome</keyword>
<protein>
    <recommendedName>
        <fullName evidence="2 8">Shikimate dehydrogenase (NADP(+))</fullName>
        <shortName evidence="8">SDH</shortName>
        <ecNumber evidence="2 8">1.1.1.25</ecNumber>
    </recommendedName>
</protein>
<dbReference type="Pfam" id="PF18317">
    <property type="entry name" value="SDH_C"/>
    <property type="match status" value="1"/>
</dbReference>
<feature type="binding site" evidence="8">
    <location>
        <begin position="130"/>
        <end position="134"/>
    </location>
    <ligand>
        <name>NADP(+)</name>
        <dbReference type="ChEBI" id="CHEBI:58349"/>
    </ligand>
</feature>
<comment type="caution">
    <text evidence="8">Lacks conserved residue(s) required for the propagation of feature annotation.</text>
</comment>